<evidence type="ECO:0000256" key="4">
    <source>
        <dbReference type="ARBA" id="ARBA00013244"/>
    </source>
</evidence>
<accession>A0A1H4TQ22</accession>
<dbReference type="SUPFAM" id="SSF52777">
    <property type="entry name" value="CoA-dependent acyltransferases"/>
    <property type="match status" value="2"/>
</dbReference>
<protein>
    <recommendedName>
        <fullName evidence="4">diacylglycerol O-acyltransferase</fullName>
        <ecNumber evidence="4">2.3.1.20</ecNumber>
    </recommendedName>
</protein>
<dbReference type="InterPro" id="IPR023213">
    <property type="entry name" value="CAT-like_dom_sf"/>
</dbReference>
<dbReference type="Pfam" id="PF03007">
    <property type="entry name" value="WS_DGAT_cat"/>
    <property type="match status" value="1"/>
</dbReference>
<reference evidence="14" key="1">
    <citation type="submission" date="2016-10" db="EMBL/GenBank/DDBJ databases">
        <authorList>
            <person name="Varghese N."/>
        </authorList>
    </citation>
    <scope>NUCLEOTIDE SEQUENCE [LARGE SCALE GENOMIC DNA]</scope>
    <source>
        <strain evidence="14">DSM 44719</strain>
    </source>
</reference>
<dbReference type="InterPro" id="IPR045034">
    <property type="entry name" value="O-acyltransferase_WSD1-like"/>
</dbReference>
<dbReference type="GO" id="GO:0004144">
    <property type="term" value="F:diacylglycerol O-acyltransferase activity"/>
    <property type="evidence" value="ECO:0007669"/>
    <property type="project" value="UniProtKB-EC"/>
</dbReference>
<evidence type="ECO:0000256" key="9">
    <source>
        <dbReference type="ARBA" id="ARBA00023315"/>
    </source>
</evidence>
<dbReference type="AlphaFoldDB" id="A0A1H4TQ22"/>
<feature type="domain" description="O-acyltransferase WSD1-like N-terminal" evidence="11">
    <location>
        <begin position="11"/>
        <end position="278"/>
    </location>
</feature>
<comment type="pathway">
    <text evidence="2">Lipid metabolism.</text>
</comment>
<sequence length="477" mass="52394">MKRANRRYMTQTDFMSWRMEEDPILRSTIIAVAVLDESPDWGRFVRMMDRGTRAVPIFRRKAVGDSIGLAPPHWTDDPDFDLSWHLRRFSVSAPSGWAAVLDFARITGMTAFDKSRPLWEFTVIEGLEEGRSALVMKVHHSLTDGVSGMQIAREIVDFARAGTERAALPDSPPPEHDRAVGALQNDLAWHWRTGVTLTRRVAAFARAESRTLRMNPITALREMAAVVGSTARFVRPVVTTLSPVMTKRSTRRHFAVFDVPMESLCQAATLCGCSLNDAFLASIMLGMQHYHRSHGAEIPELKMTLPISLRTDADPLGGNRITLARFSLPLDVDDPAELMRRIDSTVEAWRDEPAVPLSSTIAGVLNLLPASTLGNMLKHVDFVASNVVGSPIPLYVAGAQITRYYAFSPTLGSAFNVTLMSYTSHCCVGIDADADAVPDLAAMTVSLAEGFRAVLRLCTDPESDTVVANPARADGDT</sequence>
<evidence type="ECO:0000259" key="12">
    <source>
        <dbReference type="Pfam" id="PF06974"/>
    </source>
</evidence>
<evidence type="ECO:0000256" key="2">
    <source>
        <dbReference type="ARBA" id="ARBA00005189"/>
    </source>
</evidence>
<dbReference type="InterPro" id="IPR009721">
    <property type="entry name" value="O-acyltransferase_WSD1_C"/>
</dbReference>
<dbReference type="Proteomes" id="UP000183407">
    <property type="component" value="Unassembled WGS sequence"/>
</dbReference>
<dbReference type="PANTHER" id="PTHR31650">
    <property type="entry name" value="O-ACYLTRANSFERASE (WSD1-LIKE) FAMILY PROTEIN"/>
    <property type="match status" value="1"/>
</dbReference>
<dbReference type="GO" id="GO:0071731">
    <property type="term" value="P:response to nitric oxide"/>
    <property type="evidence" value="ECO:0007669"/>
    <property type="project" value="TreeGrafter"/>
</dbReference>
<organism evidence="13 14">
    <name type="scientific">Rhodococcus jostii</name>
    <dbReference type="NCBI Taxonomy" id="132919"/>
    <lineage>
        <taxon>Bacteria</taxon>
        <taxon>Bacillati</taxon>
        <taxon>Actinomycetota</taxon>
        <taxon>Actinomycetes</taxon>
        <taxon>Mycobacteriales</taxon>
        <taxon>Nocardiaceae</taxon>
        <taxon>Rhodococcus</taxon>
    </lineage>
</organism>
<keyword evidence="9 13" id="KW-0012">Acyltransferase</keyword>
<proteinExistence type="inferred from homology"/>
<keyword evidence="8" id="KW-0443">Lipid metabolism</keyword>
<comment type="pathway">
    <text evidence="1">Glycerolipid metabolism; triacylglycerol biosynthesis.</text>
</comment>
<dbReference type="GO" id="GO:0019432">
    <property type="term" value="P:triglyceride biosynthetic process"/>
    <property type="evidence" value="ECO:0007669"/>
    <property type="project" value="UniProtKB-UniPathway"/>
</dbReference>
<dbReference type="UniPathway" id="UPA00282"/>
<evidence type="ECO:0000313" key="14">
    <source>
        <dbReference type="Proteomes" id="UP000183407"/>
    </source>
</evidence>
<dbReference type="PANTHER" id="PTHR31650:SF1">
    <property type="entry name" value="WAX ESTER SYNTHASE_DIACYLGLYCEROL ACYLTRANSFERASE 4-RELATED"/>
    <property type="match status" value="1"/>
</dbReference>
<evidence type="ECO:0000256" key="5">
    <source>
        <dbReference type="ARBA" id="ARBA00022516"/>
    </source>
</evidence>
<evidence type="ECO:0000256" key="3">
    <source>
        <dbReference type="ARBA" id="ARBA00009587"/>
    </source>
</evidence>
<gene>
    <name evidence="13" type="ORF">SAMN04490220_2027</name>
</gene>
<dbReference type="EMBL" id="FNTL01000004">
    <property type="protein sequence ID" value="SEC58507.1"/>
    <property type="molecule type" value="Genomic_DNA"/>
</dbReference>
<keyword evidence="6 13" id="KW-0808">Transferase</keyword>
<dbReference type="GO" id="GO:0006071">
    <property type="term" value="P:glycerol metabolic process"/>
    <property type="evidence" value="ECO:0007669"/>
    <property type="project" value="UniProtKB-KW"/>
</dbReference>
<evidence type="ECO:0000313" key="13">
    <source>
        <dbReference type="EMBL" id="SEC58507.1"/>
    </source>
</evidence>
<evidence type="ECO:0000256" key="7">
    <source>
        <dbReference type="ARBA" id="ARBA00022798"/>
    </source>
</evidence>
<comment type="catalytic activity">
    <reaction evidence="10">
        <text>an acyl-CoA + a 1,2-diacyl-sn-glycerol = a triacyl-sn-glycerol + CoA</text>
        <dbReference type="Rhea" id="RHEA:10868"/>
        <dbReference type="ChEBI" id="CHEBI:17815"/>
        <dbReference type="ChEBI" id="CHEBI:57287"/>
        <dbReference type="ChEBI" id="CHEBI:58342"/>
        <dbReference type="ChEBI" id="CHEBI:64615"/>
        <dbReference type="EC" id="2.3.1.20"/>
    </reaction>
</comment>
<dbReference type="GO" id="GO:0001666">
    <property type="term" value="P:response to hypoxia"/>
    <property type="evidence" value="ECO:0007669"/>
    <property type="project" value="TreeGrafter"/>
</dbReference>
<evidence type="ECO:0000256" key="1">
    <source>
        <dbReference type="ARBA" id="ARBA00004771"/>
    </source>
</evidence>
<evidence type="ECO:0000256" key="6">
    <source>
        <dbReference type="ARBA" id="ARBA00022679"/>
    </source>
</evidence>
<dbReference type="EC" id="2.3.1.20" evidence="4"/>
<keyword evidence="7" id="KW-0319">Glycerol metabolism</keyword>
<evidence type="ECO:0000256" key="10">
    <source>
        <dbReference type="ARBA" id="ARBA00048109"/>
    </source>
</evidence>
<dbReference type="Pfam" id="PF06974">
    <property type="entry name" value="WS_DGAT_C"/>
    <property type="match status" value="1"/>
</dbReference>
<evidence type="ECO:0000259" key="11">
    <source>
        <dbReference type="Pfam" id="PF03007"/>
    </source>
</evidence>
<name>A0A1H4TQ22_RHOJO</name>
<dbReference type="GO" id="GO:0005886">
    <property type="term" value="C:plasma membrane"/>
    <property type="evidence" value="ECO:0007669"/>
    <property type="project" value="TreeGrafter"/>
</dbReference>
<evidence type="ECO:0000256" key="8">
    <source>
        <dbReference type="ARBA" id="ARBA00023098"/>
    </source>
</evidence>
<dbReference type="GO" id="GO:0051701">
    <property type="term" value="P:biological process involved in interaction with host"/>
    <property type="evidence" value="ECO:0007669"/>
    <property type="project" value="TreeGrafter"/>
</dbReference>
<comment type="similarity">
    <text evidence="3">Belongs to the long-chain O-acyltransferase family.</text>
</comment>
<keyword evidence="5" id="KW-0444">Lipid biosynthesis</keyword>
<dbReference type="InterPro" id="IPR004255">
    <property type="entry name" value="O-acyltransferase_WSD1_N"/>
</dbReference>
<feature type="domain" description="O-acyltransferase WSD1 C-terminal" evidence="12">
    <location>
        <begin position="318"/>
        <end position="453"/>
    </location>
</feature>
<dbReference type="Gene3D" id="3.30.559.10">
    <property type="entry name" value="Chloramphenicol acetyltransferase-like domain"/>
    <property type="match status" value="1"/>
</dbReference>